<dbReference type="InterPro" id="IPR036369">
    <property type="entry name" value="HIPIP_sf"/>
</dbReference>
<keyword evidence="1 7" id="KW-0813">Transport</keyword>
<keyword evidence="11" id="KW-1185">Reference proteome</keyword>
<evidence type="ECO:0000259" key="9">
    <source>
        <dbReference type="PROSITE" id="PS51373"/>
    </source>
</evidence>
<name>A0ABV9SXD0_9BACT</name>
<organism evidence="10 11">
    <name type="scientific">Negadavirga shengliensis</name>
    <dbReference type="NCBI Taxonomy" id="1389218"/>
    <lineage>
        <taxon>Bacteria</taxon>
        <taxon>Pseudomonadati</taxon>
        <taxon>Bacteroidota</taxon>
        <taxon>Cytophagia</taxon>
        <taxon>Cytophagales</taxon>
        <taxon>Cyclobacteriaceae</taxon>
        <taxon>Negadavirga</taxon>
    </lineage>
</organism>
<dbReference type="Gene3D" id="4.10.490.10">
    <property type="entry name" value="High potential iron-sulphur protein"/>
    <property type="match status" value="1"/>
</dbReference>
<comment type="similarity">
    <text evidence="7">Belongs to the high-potential iron-sulfur protein (HiPIP) family.</text>
</comment>
<dbReference type="SUPFAM" id="SSF57652">
    <property type="entry name" value="HIPIP (high potential iron protein)"/>
    <property type="match status" value="1"/>
</dbReference>
<keyword evidence="8" id="KW-0732">Signal</keyword>
<evidence type="ECO:0000256" key="6">
    <source>
        <dbReference type="ARBA" id="ARBA00023014"/>
    </source>
</evidence>
<keyword evidence="5 7" id="KW-0408">Iron</keyword>
<keyword evidence="2 7" id="KW-0004">4Fe-4S</keyword>
<reference evidence="11" key="1">
    <citation type="journal article" date="2019" name="Int. J. Syst. Evol. Microbiol.">
        <title>The Global Catalogue of Microorganisms (GCM) 10K type strain sequencing project: providing services to taxonomists for standard genome sequencing and annotation.</title>
        <authorList>
            <consortium name="The Broad Institute Genomics Platform"/>
            <consortium name="The Broad Institute Genome Sequencing Center for Infectious Disease"/>
            <person name="Wu L."/>
            <person name="Ma J."/>
        </authorList>
    </citation>
    <scope>NUCLEOTIDE SEQUENCE [LARGE SCALE GENOMIC DNA]</scope>
    <source>
        <strain evidence="11">CGMCC 4.7466</strain>
    </source>
</reference>
<protein>
    <recommendedName>
        <fullName evidence="7">High-potential iron-sulfur protein</fullName>
        <shortName evidence="7">HiPIP</shortName>
    </recommendedName>
</protein>
<evidence type="ECO:0000313" key="10">
    <source>
        <dbReference type="EMBL" id="MFC4871004.1"/>
    </source>
</evidence>
<evidence type="ECO:0000256" key="7">
    <source>
        <dbReference type="RuleBase" id="RU000620"/>
    </source>
</evidence>
<evidence type="ECO:0000256" key="8">
    <source>
        <dbReference type="SAM" id="SignalP"/>
    </source>
</evidence>
<comment type="caution">
    <text evidence="10">The sequence shown here is derived from an EMBL/GenBank/DDBJ whole genome shotgun (WGS) entry which is preliminary data.</text>
</comment>
<dbReference type="RefSeq" id="WP_377062070.1">
    <property type="nucleotide sequence ID" value="NZ_JBHSJJ010000002.1"/>
</dbReference>
<evidence type="ECO:0000256" key="2">
    <source>
        <dbReference type="ARBA" id="ARBA00022485"/>
    </source>
</evidence>
<keyword evidence="6 7" id="KW-0411">Iron-sulfur</keyword>
<dbReference type="Pfam" id="PF01355">
    <property type="entry name" value="HIPIP"/>
    <property type="match status" value="1"/>
</dbReference>
<comment type="function">
    <text evidence="7">Specific class of high-redox-potential 4Fe-4S ferredoxins. Functions in anaerobic electron transport in most purple and in some other photosynthetic bacteria and in at least one genus (Paracoccus) of halophilic, denitrifying bacteria.</text>
</comment>
<gene>
    <name evidence="10" type="ORF">ACFPFU_04845</name>
</gene>
<keyword evidence="4 7" id="KW-0249">Electron transport</keyword>
<feature type="signal peptide" evidence="8">
    <location>
        <begin position="1"/>
        <end position="16"/>
    </location>
</feature>
<proteinExistence type="inferred from homology"/>
<dbReference type="PROSITE" id="PS51373">
    <property type="entry name" value="HIPIP"/>
    <property type="match status" value="1"/>
</dbReference>
<evidence type="ECO:0000256" key="3">
    <source>
        <dbReference type="ARBA" id="ARBA00022723"/>
    </source>
</evidence>
<accession>A0ABV9SXD0</accession>
<comment type="subunit">
    <text evidence="7">Homodimer.</text>
</comment>
<dbReference type="EMBL" id="JBHSJJ010000002">
    <property type="protein sequence ID" value="MFC4871004.1"/>
    <property type="molecule type" value="Genomic_DNA"/>
</dbReference>
<evidence type="ECO:0000256" key="5">
    <source>
        <dbReference type="ARBA" id="ARBA00023004"/>
    </source>
</evidence>
<evidence type="ECO:0000256" key="4">
    <source>
        <dbReference type="ARBA" id="ARBA00022982"/>
    </source>
</evidence>
<sequence length="114" mass="12657">MNRRALLKKVSRFAYAAVGGSMLLPACHSQKGSEYNLEEISSCDDLTGLPQEEIDKRNSLGYVETTPIRESTCDNCQLYLPPTAKRKCGGCQLFKGPVTEEGYCTYWAPQTDLV</sequence>
<evidence type="ECO:0000313" key="11">
    <source>
        <dbReference type="Proteomes" id="UP001595818"/>
    </source>
</evidence>
<keyword evidence="3 7" id="KW-0479">Metal-binding</keyword>
<dbReference type="InterPro" id="IPR000170">
    <property type="entry name" value="High_potential_FeS_prot"/>
</dbReference>
<feature type="chain" id="PRO_5046045794" description="High-potential iron-sulfur protein" evidence="8">
    <location>
        <begin position="17"/>
        <end position="114"/>
    </location>
</feature>
<feature type="domain" description="High potential iron-sulfur proteins family profile" evidence="9">
    <location>
        <begin position="44"/>
        <end position="112"/>
    </location>
</feature>
<evidence type="ECO:0000256" key="1">
    <source>
        <dbReference type="ARBA" id="ARBA00022448"/>
    </source>
</evidence>
<dbReference type="Proteomes" id="UP001595818">
    <property type="component" value="Unassembled WGS sequence"/>
</dbReference>